<reference evidence="1" key="1">
    <citation type="submission" date="2021-10" db="EMBL/GenBank/DDBJ databases">
        <title>Tropical sea cucumber genome reveals ecological adaptation and Cuvierian tubules defense mechanism.</title>
        <authorList>
            <person name="Chen T."/>
        </authorList>
    </citation>
    <scope>NUCLEOTIDE SEQUENCE</scope>
    <source>
        <strain evidence="1">Nanhai2018</strain>
        <tissue evidence="1">Muscle</tissue>
    </source>
</reference>
<dbReference type="Gene3D" id="3.40.960.10">
    <property type="entry name" value="VSR Endonuclease"/>
    <property type="match status" value="1"/>
</dbReference>
<dbReference type="AlphaFoldDB" id="A0A9Q1BBK7"/>
<accession>A0A9Q1BBK7</accession>
<name>A0A9Q1BBK7_HOLLE</name>
<organism evidence="1 2">
    <name type="scientific">Holothuria leucospilota</name>
    <name type="common">Black long sea cucumber</name>
    <name type="synonym">Mertensiothuria leucospilota</name>
    <dbReference type="NCBI Taxonomy" id="206669"/>
    <lineage>
        <taxon>Eukaryota</taxon>
        <taxon>Metazoa</taxon>
        <taxon>Echinodermata</taxon>
        <taxon>Eleutherozoa</taxon>
        <taxon>Echinozoa</taxon>
        <taxon>Holothuroidea</taxon>
        <taxon>Aspidochirotacea</taxon>
        <taxon>Aspidochirotida</taxon>
        <taxon>Holothuriidae</taxon>
        <taxon>Holothuria</taxon>
    </lineage>
</organism>
<protein>
    <submittedName>
        <fullName evidence="1">Uncharacterized protein</fullName>
    </submittedName>
</protein>
<dbReference type="Proteomes" id="UP001152320">
    <property type="component" value="Unassembled WGS sequence"/>
</dbReference>
<dbReference type="EMBL" id="JAIZAY010000083">
    <property type="protein sequence ID" value="KAJ8019114.1"/>
    <property type="molecule type" value="Genomic_DNA"/>
</dbReference>
<gene>
    <name evidence="1" type="ORF">HOLleu_42527</name>
</gene>
<sequence length="122" mass="14345">MNNNDAKSTRYKVDGKCREKIYEFHGCLWHGCPRCQPDRSVEIGSKLTMDDVYAKTQQKIKCLEQKFHVEEMWECEFDQLLKTDCTMKTCMDGFNFKEPLNPRNAFCGGPTNAVWLKYDCRQ</sequence>
<proteinExistence type="predicted"/>
<dbReference type="OrthoDB" id="6766573at2759"/>
<keyword evidence="2" id="KW-1185">Reference proteome</keyword>
<evidence type="ECO:0000313" key="1">
    <source>
        <dbReference type="EMBL" id="KAJ8019114.1"/>
    </source>
</evidence>
<evidence type="ECO:0000313" key="2">
    <source>
        <dbReference type="Proteomes" id="UP001152320"/>
    </source>
</evidence>
<comment type="caution">
    <text evidence="1">The sequence shown here is derived from an EMBL/GenBank/DDBJ whole genome shotgun (WGS) entry which is preliminary data.</text>
</comment>